<evidence type="ECO:0000256" key="8">
    <source>
        <dbReference type="ARBA" id="ARBA00022679"/>
    </source>
</evidence>
<dbReference type="InterPro" id="IPR031641">
    <property type="entry name" value="PapA_C"/>
</dbReference>
<evidence type="ECO:0000256" key="4">
    <source>
        <dbReference type="ARBA" id="ARBA00006558"/>
    </source>
</evidence>
<keyword evidence="8" id="KW-0808">Transferase</keyword>
<accession>A0A7X6M481</accession>
<keyword evidence="15" id="KW-1185">Reference proteome</keyword>
<protein>
    <recommendedName>
        <fullName evidence="6">Phthiocerol/phthiodiolone dimycocerosyl transferase</fullName>
        <ecNumber evidence="5">2.3.1.282</ecNumber>
    </recommendedName>
    <alternativeName>
        <fullName evidence="12">Acyltransferase PapA5</fullName>
    </alternativeName>
    <alternativeName>
        <fullName evidence="10">Phthiocerol/phthiodiolone O-acyltransferase</fullName>
    </alternativeName>
    <alternativeName>
        <fullName evidence="11">Polyketide synthase-associated protein A5</fullName>
    </alternativeName>
</protein>
<proteinExistence type="inferred from homology"/>
<evidence type="ECO:0000256" key="11">
    <source>
        <dbReference type="ARBA" id="ARBA00032317"/>
    </source>
</evidence>
<dbReference type="InterPro" id="IPR023213">
    <property type="entry name" value="CAT-like_dom_sf"/>
</dbReference>
<reference evidence="14 15" key="1">
    <citation type="submission" date="2020-04" db="EMBL/GenBank/DDBJ databases">
        <title>MicrobeNet Type strains.</title>
        <authorList>
            <person name="Nicholson A.C."/>
        </authorList>
    </citation>
    <scope>NUCLEOTIDE SEQUENCE [LARGE SCALE GENOMIC DNA]</scope>
    <source>
        <strain evidence="14 15">DSM 44445</strain>
    </source>
</reference>
<comment type="catalytic activity">
    <reaction evidence="3">
        <text>2 a mycocerosyl-[mycocerosic acid synthase] + a phthiodiolone = a dimycocerosyl phthiodiolone + 2 holo-[mycocerosic acid synthase].</text>
        <dbReference type="EC" id="2.3.1.282"/>
    </reaction>
</comment>
<evidence type="ECO:0000313" key="15">
    <source>
        <dbReference type="Proteomes" id="UP000523447"/>
    </source>
</evidence>
<dbReference type="Pfam" id="PF16911">
    <property type="entry name" value="PapA_C"/>
    <property type="match status" value="1"/>
</dbReference>
<keyword evidence="7" id="KW-0444">Lipid biosynthesis</keyword>
<dbReference type="GO" id="GO:0016746">
    <property type="term" value="F:acyltransferase activity"/>
    <property type="evidence" value="ECO:0007669"/>
    <property type="project" value="UniProtKB-KW"/>
</dbReference>
<evidence type="ECO:0000256" key="2">
    <source>
        <dbReference type="ARBA" id="ARBA00000625"/>
    </source>
</evidence>
<dbReference type="RefSeq" id="WP_040722492.1">
    <property type="nucleotide sequence ID" value="NZ_CAWPHS010000032.1"/>
</dbReference>
<dbReference type="AlphaFoldDB" id="A0A7X6M481"/>
<comment type="similarity">
    <text evidence="4">Belongs to the acyltransferase PapA5 family.</text>
</comment>
<dbReference type="Gene3D" id="3.30.559.10">
    <property type="entry name" value="Chloramphenicol acetyltransferase-like domain"/>
    <property type="match status" value="1"/>
</dbReference>
<dbReference type="SUPFAM" id="SSF52777">
    <property type="entry name" value="CoA-dependent acyltransferases"/>
    <property type="match status" value="2"/>
</dbReference>
<feature type="domain" description="Phthiocerol/phthiodiolone dimycocerosyl transferase C-terminal" evidence="13">
    <location>
        <begin position="208"/>
        <end position="363"/>
    </location>
</feature>
<gene>
    <name evidence="14" type="ORF">HGA07_25910</name>
</gene>
<comment type="caution">
    <text evidence="14">The sequence shown here is derived from an EMBL/GenBank/DDBJ whole genome shotgun (WGS) entry which is preliminary data.</text>
</comment>
<evidence type="ECO:0000313" key="14">
    <source>
        <dbReference type="EMBL" id="NKY89035.1"/>
    </source>
</evidence>
<evidence type="ECO:0000256" key="12">
    <source>
        <dbReference type="ARBA" id="ARBA00033407"/>
    </source>
</evidence>
<name>A0A7X6M481_9NOCA</name>
<sequence length="445" mass="47961">MVTQRPISPFESGYFRVGASFGSVPVGGMALFIGSTVEGELDVDVLRTVLAELAAEHPLLSCLPVDGEVPMLRRVDDHRPELTESPGGEIEYVDFVNRPQDWRRGLFFGHVFRDGAESRIVLVVHHGIADGRSGFALLDRMWRRYTAHRRGAPMSVAANRELPQAIDERLARSVAEAEVLDLLDRMRAMMTQAPARLVCDGAAGAERGLFAAERIELDAATTAGFAAAARAAGIGVNGLLSGCALVAVRAELGGADPLPMVCGYAADLRAAVQPWLSEDIVLNCASGWGTLLTVSPAADPFELGRVVHDDVRAALDRGDPARLSLAGRHIRDETTAALLAGQPSIALSNIGRVPAHVLPAELRPIRDNLLAMGPGMPPKVTAFTLGDRLTVQVEYDTRDHSRAQMGRIRRHLAELLRRSAADARLPDPVGAPAGDAAKFTWWRRR</sequence>
<dbReference type="EC" id="2.3.1.282" evidence="5"/>
<evidence type="ECO:0000256" key="1">
    <source>
        <dbReference type="ARBA" id="ARBA00000026"/>
    </source>
</evidence>
<evidence type="ECO:0000256" key="3">
    <source>
        <dbReference type="ARBA" id="ARBA00001907"/>
    </source>
</evidence>
<dbReference type="EMBL" id="JAAXPE010000038">
    <property type="protein sequence ID" value="NKY89035.1"/>
    <property type="molecule type" value="Genomic_DNA"/>
</dbReference>
<evidence type="ECO:0000256" key="10">
    <source>
        <dbReference type="ARBA" id="ARBA00030465"/>
    </source>
</evidence>
<evidence type="ECO:0000259" key="13">
    <source>
        <dbReference type="Pfam" id="PF16911"/>
    </source>
</evidence>
<evidence type="ECO:0000256" key="7">
    <source>
        <dbReference type="ARBA" id="ARBA00022516"/>
    </source>
</evidence>
<dbReference type="Gene3D" id="3.30.559.30">
    <property type="entry name" value="Nonribosomal peptide synthetase, condensation domain"/>
    <property type="match status" value="1"/>
</dbReference>
<comment type="catalytic activity">
    <reaction evidence="1">
        <text>2 a mycocerosyl-[mycocerosic acid synthase] + a phthiocerol = a dimycocerosyl phthiocerol + 2 holo-[mycocerosic acid synthase].</text>
        <dbReference type="EC" id="2.3.1.282"/>
    </reaction>
</comment>
<evidence type="ECO:0000256" key="9">
    <source>
        <dbReference type="ARBA" id="ARBA00023315"/>
    </source>
</evidence>
<evidence type="ECO:0000256" key="6">
    <source>
        <dbReference type="ARBA" id="ARBA00013449"/>
    </source>
</evidence>
<organism evidence="14 15">
    <name type="scientific">Nocardia veterana</name>
    <dbReference type="NCBI Taxonomy" id="132249"/>
    <lineage>
        <taxon>Bacteria</taxon>
        <taxon>Bacillati</taxon>
        <taxon>Actinomycetota</taxon>
        <taxon>Actinomycetes</taxon>
        <taxon>Mycobacteriales</taxon>
        <taxon>Nocardiaceae</taxon>
        <taxon>Nocardia</taxon>
    </lineage>
</organism>
<keyword evidence="7" id="KW-0443">Lipid metabolism</keyword>
<evidence type="ECO:0000256" key="5">
    <source>
        <dbReference type="ARBA" id="ARBA00012866"/>
    </source>
</evidence>
<comment type="catalytic activity">
    <reaction evidence="2">
        <text>2 a mycocerosyl-[mycocerosic acid synthase] + a phenolphthiocerol = a dimycocerosyl phenolphthiocerol + 2 holo-[mycocerosic acid synthase].</text>
        <dbReference type="EC" id="2.3.1.282"/>
    </reaction>
</comment>
<dbReference type="Proteomes" id="UP000523447">
    <property type="component" value="Unassembled WGS sequence"/>
</dbReference>
<keyword evidence="9" id="KW-0012">Acyltransferase</keyword>